<accession>A0A2N5WBT1</accession>
<dbReference type="AlphaFoldDB" id="A0A2N5WBT1"/>
<dbReference type="RefSeq" id="WP_095586527.1">
    <property type="nucleotide sequence ID" value="NZ_CP191279.1"/>
</dbReference>
<sequence>MELTDLTKEQRRELNPKILEMIESGKSEQEIYDFVLEKHPKLVYITTEKMTEYANACLTDTKKELEEEKIKHEELKQQLNDLNEYYELQKQAVSEEFKLTLDEVEEINERFKFKQWTASFPIFNIIVLCWKFKRLFRKAKI</sequence>
<gene>
    <name evidence="2" type="ORF">CYU10_000569</name>
</gene>
<evidence type="ECO:0000256" key="1">
    <source>
        <dbReference type="SAM" id="Coils"/>
    </source>
</evidence>
<reference evidence="3" key="1">
    <citation type="submission" date="2016-08" db="EMBL/GenBank/DDBJ databases">
        <title>Comparative genomics of Lactococcus lactis strain WFLU12 isolated from the gastrointestinal tract of wild olive flounder (Paralichythys olivaceus).</title>
        <authorList>
            <person name="Nguyen T.L."/>
            <person name="Kim D.-H."/>
        </authorList>
    </citation>
    <scope>NUCLEOTIDE SEQUENCE [LARGE SCALE GENOMIC DNA]</scope>
    <source>
        <strain evidence="3">WFLU12</strain>
    </source>
</reference>
<evidence type="ECO:0000313" key="3">
    <source>
        <dbReference type="Proteomes" id="UP000234865"/>
    </source>
</evidence>
<dbReference type="Proteomes" id="UP000234865">
    <property type="component" value="Unassembled WGS sequence"/>
</dbReference>
<name>A0A2N5WBT1_LACLL</name>
<dbReference type="EMBL" id="PKRZ01000001">
    <property type="protein sequence ID" value="PLW59693.1"/>
    <property type="molecule type" value="Genomic_DNA"/>
</dbReference>
<keyword evidence="1" id="KW-0175">Coiled coil</keyword>
<proteinExistence type="predicted"/>
<protein>
    <submittedName>
        <fullName evidence="2">Uncharacterized protein</fullName>
    </submittedName>
</protein>
<feature type="coiled-coil region" evidence="1">
    <location>
        <begin position="55"/>
        <end position="92"/>
    </location>
</feature>
<comment type="caution">
    <text evidence="2">The sequence shown here is derived from an EMBL/GenBank/DDBJ whole genome shotgun (WGS) entry which is preliminary data.</text>
</comment>
<evidence type="ECO:0000313" key="2">
    <source>
        <dbReference type="EMBL" id="PLW59693.1"/>
    </source>
</evidence>
<organism evidence="2 3">
    <name type="scientific">Lactococcus lactis subsp. lactis</name>
    <name type="common">Streptococcus lactis</name>
    <dbReference type="NCBI Taxonomy" id="1360"/>
    <lineage>
        <taxon>Bacteria</taxon>
        <taxon>Bacillati</taxon>
        <taxon>Bacillota</taxon>
        <taxon>Bacilli</taxon>
        <taxon>Lactobacillales</taxon>
        <taxon>Streptococcaceae</taxon>
        <taxon>Lactococcus</taxon>
    </lineage>
</organism>